<keyword evidence="2 4" id="KW-0732">Signal</keyword>
<proteinExistence type="predicted"/>
<dbReference type="EMBL" id="VCPC01000005">
    <property type="protein sequence ID" value="TMV09344.1"/>
    <property type="molecule type" value="Genomic_DNA"/>
</dbReference>
<protein>
    <submittedName>
        <fullName evidence="5">C4-dicarboxylate ABC transporter substrate-binding protein</fullName>
    </submittedName>
</protein>
<feature type="chain" id="PRO_5047468569" evidence="4">
    <location>
        <begin position="24"/>
        <end position="323"/>
    </location>
</feature>
<evidence type="ECO:0000256" key="4">
    <source>
        <dbReference type="SAM" id="SignalP"/>
    </source>
</evidence>
<dbReference type="Pfam" id="PF03480">
    <property type="entry name" value="DctP"/>
    <property type="match status" value="1"/>
</dbReference>
<dbReference type="PANTHER" id="PTHR33376:SF5">
    <property type="entry name" value="EXTRACYTOPLASMIC SOLUTE RECEPTOR PROTEIN"/>
    <property type="match status" value="1"/>
</dbReference>
<comment type="caution">
    <text evidence="5">The sequence shown here is derived from an EMBL/GenBank/DDBJ whole genome shotgun (WGS) entry which is preliminary data.</text>
</comment>
<dbReference type="InterPro" id="IPR018389">
    <property type="entry name" value="DctP_fam"/>
</dbReference>
<gene>
    <name evidence="5" type="ORF">FGK64_19865</name>
</gene>
<keyword evidence="3" id="KW-0574">Periplasm</keyword>
<keyword evidence="6" id="KW-1185">Reference proteome</keyword>
<organism evidence="5 6">
    <name type="scientific">Arenibacterium halophilum</name>
    <dbReference type="NCBI Taxonomy" id="2583821"/>
    <lineage>
        <taxon>Bacteria</taxon>
        <taxon>Pseudomonadati</taxon>
        <taxon>Pseudomonadota</taxon>
        <taxon>Alphaproteobacteria</taxon>
        <taxon>Rhodobacterales</taxon>
        <taxon>Paracoccaceae</taxon>
        <taxon>Arenibacterium</taxon>
    </lineage>
</organism>
<name>A0ABY2X241_9RHOB</name>
<evidence type="ECO:0000313" key="6">
    <source>
        <dbReference type="Proteomes" id="UP001191082"/>
    </source>
</evidence>
<accession>A0ABY2X241</accession>
<dbReference type="RefSeq" id="WP_138865616.1">
    <property type="nucleotide sequence ID" value="NZ_VCPC01000005.1"/>
</dbReference>
<evidence type="ECO:0000256" key="3">
    <source>
        <dbReference type="ARBA" id="ARBA00022764"/>
    </source>
</evidence>
<dbReference type="InterPro" id="IPR038404">
    <property type="entry name" value="TRAP_DctP_sf"/>
</dbReference>
<dbReference type="PANTHER" id="PTHR33376">
    <property type="match status" value="1"/>
</dbReference>
<comment type="subcellular location">
    <subcellularLocation>
        <location evidence="1">Periplasm</location>
    </subcellularLocation>
</comment>
<evidence type="ECO:0000256" key="2">
    <source>
        <dbReference type="ARBA" id="ARBA00022729"/>
    </source>
</evidence>
<sequence length="323" mass="34815">MKFWKSAVVAAVASLTFGGVANAQNLRLLASWDSSYAAVSDVLMPFVKKLENDTTAGVKIQIMGPETVPPFEQLDPVARGLFDMLFTNGAYHFNDTAMGMSLDAMSGTAGDLRDGGVFEAVDKGYQEIGLKLVAVLFDLNGYHIMLKEPVGDNGLEGRRVRGTPIYHPAIEALGGSPVVLPGGEIYPALERGVVDGAAWPTVGAVAYKWYEVADYMMRPTFGQVSHMVLMNLDTWNGLDDATREEIQQIAVSFESEANAIFDGLAEKERTALEAEGMEETALSEELAAKLQTAWFEGALDLAATKNPDEIANIRKLAAEAGLD</sequence>
<evidence type="ECO:0000256" key="1">
    <source>
        <dbReference type="ARBA" id="ARBA00004418"/>
    </source>
</evidence>
<dbReference type="NCBIfam" id="NF037995">
    <property type="entry name" value="TRAP_S1"/>
    <property type="match status" value="1"/>
</dbReference>
<evidence type="ECO:0000313" key="5">
    <source>
        <dbReference type="EMBL" id="TMV09344.1"/>
    </source>
</evidence>
<reference evidence="5 6" key="1">
    <citation type="submission" date="2019-05" db="EMBL/GenBank/DDBJ databases">
        <title>Marivita sp. nov. isolated from sea sediment.</title>
        <authorList>
            <person name="Kim W."/>
        </authorList>
    </citation>
    <scope>NUCLEOTIDE SEQUENCE [LARGE SCALE GENOMIC DNA]</scope>
    <source>
        <strain evidence="5 6">CAU 1492</strain>
    </source>
</reference>
<dbReference type="Gene3D" id="3.40.190.170">
    <property type="entry name" value="Bacterial extracellular solute-binding protein, family 7"/>
    <property type="match status" value="1"/>
</dbReference>
<dbReference type="Proteomes" id="UP001191082">
    <property type="component" value="Unassembled WGS sequence"/>
</dbReference>
<feature type="signal peptide" evidence="4">
    <location>
        <begin position="1"/>
        <end position="23"/>
    </location>
</feature>